<dbReference type="InterPro" id="IPR050793">
    <property type="entry name" value="CMP-NeuNAc_synthase"/>
</dbReference>
<evidence type="ECO:0000256" key="11">
    <source>
        <dbReference type="ARBA" id="ARBA00031051"/>
    </source>
</evidence>
<dbReference type="InterPro" id="IPR010023">
    <property type="entry name" value="KdsC_fam"/>
</dbReference>
<evidence type="ECO:0000313" key="14">
    <source>
        <dbReference type="Proteomes" id="UP000006054"/>
    </source>
</evidence>
<dbReference type="PANTHER" id="PTHR21485">
    <property type="entry name" value="HAD SUPERFAMILY MEMBERS CMAS AND KDSC"/>
    <property type="match status" value="1"/>
</dbReference>
<name>I4AM89_BERLS</name>
<dbReference type="Gene3D" id="3.40.50.1000">
    <property type="entry name" value="HAD superfamily/HAD-like"/>
    <property type="match status" value="1"/>
</dbReference>
<comment type="catalytic activity">
    <reaction evidence="1">
        <text>3-deoxy-alpha-D-manno-2-octulosonate-8-phosphate + H2O = 3-deoxy-alpha-D-manno-oct-2-ulosonate + phosphate</text>
        <dbReference type="Rhea" id="RHEA:11500"/>
        <dbReference type="ChEBI" id="CHEBI:15377"/>
        <dbReference type="ChEBI" id="CHEBI:43474"/>
        <dbReference type="ChEBI" id="CHEBI:85985"/>
        <dbReference type="ChEBI" id="CHEBI:85986"/>
        <dbReference type="EC" id="3.1.3.45"/>
    </reaction>
</comment>
<dbReference type="Proteomes" id="UP000006054">
    <property type="component" value="Chromosome"/>
</dbReference>
<feature type="binding site" evidence="12">
    <location>
        <position position="18"/>
    </location>
    <ligand>
        <name>Mg(2+)</name>
        <dbReference type="ChEBI" id="CHEBI:18420"/>
    </ligand>
</feature>
<dbReference type="GO" id="GO:0046872">
    <property type="term" value="F:metal ion binding"/>
    <property type="evidence" value="ECO:0007669"/>
    <property type="project" value="UniProtKB-KW"/>
</dbReference>
<dbReference type="HOGENOM" id="CLU_106694_0_1_10"/>
<dbReference type="KEGG" id="fli:Fleli_2719"/>
<comment type="similarity">
    <text evidence="3">Belongs to the KdsC family.</text>
</comment>
<evidence type="ECO:0000313" key="13">
    <source>
        <dbReference type="EMBL" id="AFM05074.1"/>
    </source>
</evidence>
<keyword evidence="9 12" id="KW-0460">Magnesium</keyword>
<dbReference type="InterPro" id="IPR023214">
    <property type="entry name" value="HAD_sf"/>
</dbReference>
<keyword evidence="14" id="KW-1185">Reference proteome</keyword>
<dbReference type="PANTHER" id="PTHR21485:SF6">
    <property type="entry name" value="N-ACYLNEURAMINATE CYTIDYLYLTRANSFERASE-RELATED"/>
    <property type="match status" value="1"/>
</dbReference>
<dbReference type="PATRIC" id="fig|880071.3.peg.2706"/>
<dbReference type="OrthoDB" id="9805604at2"/>
<comment type="cofactor">
    <cofactor evidence="2 12">
        <name>Mg(2+)</name>
        <dbReference type="ChEBI" id="CHEBI:18420"/>
    </cofactor>
</comment>
<dbReference type="PIRSF" id="PIRSF006118">
    <property type="entry name" value="KDO8-P_Ptase"/>
    <property type="match status" value="1"/>
</dbReference>
<keyword evidence="8" id="KW-0378">Hydrolase</keyword>
<accession>I4AM89</accession>
<feature type="binding site" evidence="12">
    <location>
        <position position="114"/>
    </location>
    <ligand>
        <name>Mg(2+)</name>
        <dbReference type="ChEBI" id="CHEBI:18420"/>
    </ligand>
</feature>
<evidence type="ECO:0000256" key="9">
    <source>
        <dbReference type="ARBA" id="ARBA00022842"/>
    </source>
</evidence>
<dbReference type="Pfam" id="PF00702">
    <property type="entry name" value="Hydrolase"/>
    <property type="match status" value="1"/>
</dbReference>
<dbReference type="SUPFAM" id="SSF56784">
    <property type="entry name" value="HAD-like"/>
    <property type="match status" value="1"/>
</dbReference>
<dbReference type="EMBL" id="CP003345">
    <property type="protein sequence ID" value="AFM05074.1"/>
    <property type="molecule type" value="Genomic_DNA"/>
</dbReference>
<dbReference type="GO" id="GO:0009103">
    <property type="term" value="P:lipopolysaccharide biosynthetic process"/>
    <property type="evidence" value="ECO:0007669"/>
    <property type="project" value="UniProtKB-KW"/>
</dbReference>
<feature type="binding site" evidence="12">
    <location>
        <position position="20"/>
    </location>
    <ligand>
        <name>substrate</name>
    </ligand>
</feature>
<dbReference type="SFLD" id="SFLDS00003">
    <property type="entry name" value="Haloacid_Dehalogenase"/>
    <property type="match status" value="1"/>
</dbReference>
<evidence type="ECO:0000256" key="10">
    <source>
        <dbReference type="ARBA" id="ARBA00022985"/>
    </source>
</evidence>
<gene>
    <name evidence="13" type="ordered locus">Fleli_2719</name>
</gene>
<dbReference type="SFLD" id="SFLDG01136">
    <property type="entry name" value="C1.6:_Phosphoserine_Phosphatas"/>
    <property type="match status" value="1"/>
</dbReference>
<sequence>MNTSLKEKTQKIKIILTDVDGVLTDSKIIYDNNFLEYKNFNVKDGFIIKPLQKLGFKIGVITGRESDVVKKRCQELGFDFHYHGKGGINAKLETFETILKGNNIQPENIAYIGDDWIDLPILIRCGLSAAPKDAMKEVLERVDFVTERKGGEGALREFVQLILEGQNKLEDLIKNYL</sequence>
<organism evidence="13 14">
    <name type="scientific">Bernardetia litoralis (strain ATCC 23117 / DSM 6794 / NBRC 15988 / NCIMB 1366 / Fx l1 / Sio-4)</name>
    <name type="common">Flexibacter litoralis</name>
    <dbReference type="NCBI Taxonomy" id="880071"/>
    <lineage>
        <taxon>Bacteria</taxon>
        <taxon>Pseudomonadati</taxon>
        <taxon>Bacteroidota</taxon>
        <taxon>Cytophagia</taxon>
        <taxon>Cytophagales</taxon>
        <taxon>Bernardetiaceae</taxon>
        <taxon>Bernardetia</taxon>
    </lineage>
</organism>
<keyword evidence="7 12" id="KW-0479">Metal-binding</keyword>
<comment type="subunit">
    <text evidence="4">Homotetramer.</text>
</comment>
<evidence type="ECO:0000256" key="4">
    <source>
        <dbReference type="ARBA" id="ARBA00011881"/>
    </source>
</evidence>
<dbReference type="eggNOG" id="COG1778">
    <property type="taxonomic scope" value="Bacteria"/>
</dbReference>
<evidence type="ECO:0000256" key="7">
    <source>
        <dbReference type="ARBA" id="ARBA00022723"/>
    </source>
</evidence>
<dbReference type="GO" id="GO:0008781">
    <property type="term" value="F:N-acylneuraminate cytidylyltransferase activity"/>
    <property type="evidence" value="ECO:0007669"/>
    <property type="project" value="TreeGrafter"/>
</dbReference>
<keyword evidence="10" id="KW-0448">Lipopolysaccharide biosynthesis</keyword>
<evidence type="ECO:0000256" key="1">
    <source>
        <dbReference type="ARBA" id="ARBA00000898"/>
    </source>
</evidence>
<dbReference type="AlphaFoldDB" id="I4AM89"/>
<dbReference type="EC" id="3.1.3.45" evidence="5"/>
<dbReference type="InterPro" id="IPR036412">
    <property type="entry name" value="HAD-like_sf"/>
</dbReference>
<reference evidence="14" key="1">
    <citation type="submission" date="2012-06" db="EMBL/GenBank/DDBJ databases">
        <title>The complete genome of Flexibacter litoralis DSM 6794.</title>
        <authorList>
            <person name="Lucas S."/>
            <person name="Copeland A."/>
            <person name="Lapidus A."/>
            <person name="Glavina del Rio T."/>
            <person name="Dalin E."/>
            <person name="Tice H."/>
            <person name="Bruce D."/>
            <person name="Goodwin L."/>
            <person name="Pitluck S."/>
            <person name="Peters L."/>
            <person name="Ovchinnikova G."/>
            <person name="Lu M."/>
            <person name="Kyrpides N."/>
            <person name="Mavromatis K."/>
            <person name="Ivanova N."/>
            <person name="Brettin T."/>
            <person name="Detter J.C."/>
            <person name="Han C."/>
            <person name="Larimer F."/>
            <person name="Land M."/>
            <person name="Hauser L."/>
            <person name="Markowitz V."/>
            <person name="Cheng J.-F."/>
            <person name="Hugenholtz P."/>
            <person name="Woyke T."/>
            <person name="Wu D."/>
            <person name="Spring S."/>
            <person name="Lang E."/>
            <person name="Kopitz M."/>
            <person name="Brambilla E."/>
            <person name="Klenk H.-P."/>
            <person name="Eisen J.A."/>
        </authorList>
    </citation>
    <scope>NUCLEOTIDE SEQUENCE [LARGE SCALE GENOMIC DNA]</scope>
    <source>
        <strain evidence="14">ATCC 23117 / DSM 6794 / NBRC 15988 / NCIMB 1366 / Sio-4</strain>
    </source>
</reference>
<dbReference type="NCBIfam" id="TIGR01670">
    <property type="entry name" value="KdsC-phosphatas"/>
    <property type="match status" value="1"/>
</dbReference>
<dbReference type="GO" id="GO:0019143">
    <property type="term" value="F:3-deoxy-manno-octulosonate-8-phosphatase activity"/>
    <property type="evidence" value="ECO:0007669"/>
    <property type="project" value="UniProtKB-EC"/>
</dbReference>
<evidence type="ECO:0000256" key="3">
    <source>
        <dbReference type="ARBA" id="ARBA00005893"/>
    </source>
</evidence>
<dbReference type="CDD" id="cd01630">
    <property type="entry name" value="HAD_KDO-like"/>
    <property type="match status" value="1"/>
</dbReference>
<dbReference type="STRING" id="880071.Fleli_2719"/>
<proteinExistence type="inferred from homology"/>
<dbReference type="FunFam" id="3.40.50.1000:FF:000029">
    <property type="entry name" value="3-deoxy-D-manno-octulosonate 8-phosphate phosphatase KdsC"/>
    <property type="match status" value="1"/>
</dbReference>
<dbReference type="SFLD" id="SFLDG01138">
    <property type="entry name" value="C1.6.2:_Deoxy-d-mannose-octulo"/>
    <property type="match status" value="1"/>
</dbReference>
<evidence type="ECO:0000256" key="6">
    <source>
        <dbReference type="ARBA" id="ARBA00020092"/>
    </source>
</evidence>
<evidence type="ECO:0000256" key="12">
    <source>
        <dbReference type="PIRSR" id="PIRSR006118-2"/>
    </source>
</evidence>
<protein>
    <recommendedName>
        <fullName evidence="6">3-deoxy-D-manno-octulosonate 8-phosphate phosphatase KdsC</fullName>
        <ecNumber evidence="5">3.1.3.45</ecNumber>
    </recommendedName>
    <alternativeName>
        <fullName evidence="11">KDO 8-P phosphatase</fullName>
    </alternativeName>
</protein>
<evidence type="ECO:0000256" key="2">
    <source>
        <dbReference type="ARBA" id="ARBA00001946"/>
    </source>
</evidence>
<dbReference type="RefSeq" id="WP_014798511.1">
    <property type="nucleotide sequence ID" value="NC_018018.1"/>
</dbReference>
<evidence type="ECO:0000256" key="5">
    <source>
        <dbReference type="ARBA" id="ARBA00013066"/>
    </source>
</evidence>
<evidence type="ECO:0000256" key="8">
    <source>
        <dbReference type="ARBA" id="ARBA00022801"/>
    </source>
</evidence>